<keyword evidence="3" id="KW-1185">Reference proteome</keyword>
<evidence type="ECO:0000313" key="3">
    <source>
        <dbReference type="Proteomes" id="UP001611415"/>
    </source>
</evidence>
<dbReference type="Pfam" id="PF12802">
    <property type="entry name" value="MarR_2"/>
    <property type="match status" value="1"/>
</dbReference>
<dbReference type="PANTHER" id="PTHR33164">
    <property type="entry name" value="TRANSCRIPTIONAL REGULATOR, MARR FAMILY"/>
    <property type="match status" value="1"/>
</dbReference>
<dbReference type="RefSeq" id="WP_397094059.1">
    <property type="nucleotide sequence ID" value="NZ_JBIRYO010000019.1"/>
</dbReference>
<dbReference type="EMBL" id="JBIRYO010000019">
    <property type="protein sequence ID" value="MFI2476755.1"/>
    <property type="molecule type" value="Genomic_DNA"/>
</dbReference>
<dbReference type="SMART" id="SM00347">
    <property type="entry name" value="HTH_MARR"/>
    <property type="match status" value="1"/>
</dbReference>
<dbReference type="InterPro" id="IPR036388">
    <property type="entry name" value="WH-like_DNA-bd_sf"/>
</dbReference>
<evidence type="ECO:0000259" key="1">
    <source>
        <dbReference type="PROSITE" id="PS50995"/>
    </source>
</evidence>
<dbReference type="PANTHER" id="PTHR33164:SF99">
    <property type="entry name" value="MARR FAMILY REGULATORY PROTEIN"/>
    <property type="match status" value="1"/>
</dbReference>
<evidence type="ECO:0000313" key="2">
    <source>
        <dbReference type="EMBL" id="MFI2476755.1"/>
    </source>
</evidence>
<dbReference type="PRINTS" id="PR00598">
    <property type="entry name" value="HTHMARR"/>
</dbReference>
<dbReference type="InterPro" id="IPR039422">
    <property type="entry name" value="MarR/SlyA-like"/>
</dbReference>
<comment type="caution">
    <text evidence="2">The sequence shown here is derived from an EMBL/GenBank/DDBJ whole genome shotgun (WGS) entry which is preliminary data.</text>
</comment>
<sequence>MGDLALEDLDIPTLVMLTGEAVRARVTEQIHAAGFADIRPAHGFVFQHLIDRSPTVGELAEQLGMTQQGASKLVVELESLGYVTRNSDPADHRVRRILLTERGTACITAARQARAEWQAALAQRLGEPAIATLATGLAAFAEKLGIEESVQRRQVKLPPHER</sequence>
<organism evidence="2 3">
    <name type="scientific">Nocardia xishanensis</name>
    <dbReference type="NCBI Taxonomy" id="238964"/>
    <lineage>
        <taxon>Bacteria</taxon>
        <taxon>Bacillati</taxon>
        <taxon>Actinomycetota</taxon>
        <taxon>Actinomycetes</taxon>
        <taxon>Mycobacteriales</taxon>
        <taxon>Nocardiaceae</taxon>
        <taxon>Nocardia</taxon>
    </lineage>
</organism>
<dbReference type="PROSITE" id="PS50995">
    <property type="entry name" value="HTH_MARR_2"/>
    <property type="match status" value="1"/>
</dbReference>
<dbReference type="InterPro" id="IPR000835">
    <property type="entry name" value="HTH_MarR-typ"/>
</dbReference>
<reference evidence="2 3" key="1">
    <citation type="submission" date="2024-10" db="EMBL/GenBank/DDBJ databases">
        <title>The Natural Products Discovery Center: Release of the First 8490 Sequenced Strains for Exploring Actinobacteria Biosynthetic Diversity.</title>
        <authorList>
            <person name="Kalkreuter E."/>
            <person name="Kautsar S.A."/>
            <person name="Yang D."/>
            <person name="Bader C.D."/>
            <person name="Teijaro C.N."/>
            <person name="Fluegel L."/>
            <person name="Davis C.M."/>
            <person name="Simpson J.R."/>
            <person name="Lauterbach L."/>
            <person name="Steele A.D."/>
            <person name="Gui C."/>
            <person name="Meng S."/>
            <person name="Li G."/>
            <person name="Viehrig K."/>
            <person name="Ye F."/>
            <person name="Su P."/>
            <person name="Kiefer A.F."/>
            <person name="Nichols A."/>
            <person name="Cepeda A.J."/>
            <person name="Yan W."/>
            <person name="Fan B."/>
            <person name="Jiang Y."/>
            <person name="Adhikari A."/>
            <person name="Zheng C.-J."/>
            <person name="Schuster L."/>
            <person name="Cowan T.M."/>
            <person name="Smanski M.J."/>
            <person name="Chevrette M.G."/>
            <person name="De Carvalho L.P.S."/>
            <person name="Shen B."/>
        </authorList>
    </citation>
    <scope>NUCLEOTIDE SEQUENCE [LARGE SCALE GENOMIC DNA]</scope>
    <source>
        <strain evidence="2 3">NPDC019275</strain>
    </source>
</reference>
<protein>
    <submittedName>
        <fullName evidence="2">MarR family winged helix-turn-helix transcriptional regulator</fullName>
    </submittedName>
</protein>
<dbReference type="SUPFAM" id="SSF46785">
    <property type="entry name" value="Winged helix' DNA-binding domain"/>
    <property type="match status" value="1"/>
</dbReference>
<dbReference type="InterPro" id="IPR036390">
    <property type="entry name" value="WH_DNA-bd_sf"/>
</dbReference>
<accession>A0ABW7X6L8</accession>
<dbReference type="Proteomes" id="UP001611415">
    <property type="component" value="Unassembled WGS sequence"/>
</dbReference>
<name>A0ABW7X6L8_9NOCA</name>
<feature type="domain" description="HTH marR-type" evidence="1">
    <location>
        <begin position="8"/>
        <end position="142"/>
    </location>
</feature>
<proteinExistence type="predicted"/>
<dbReference type="Gene3D" id="1.10.10.10">
    <property type="entry name" value="Winged helix-like DNA-binding domain superfamily/Winged helix DNA-binding domain"/>
    <property type="match status" value="1"/>
</dbReference>
<gene>
    <name evidence="2" type="ORF">ACH49W_25510</name>
</gene>